<dbReference type="Gene3D" id="3.30.830.10">
    <property type="entry name" value="Metalloenzyme, LuxS/M16 peptidase-like"/>
    <property type="match status" value="4"/>
</dbReference>
<keyword evidence="4" id="KW-0378">Hydrolase</keyword>
<keyword evidence="2" id="KW-0645">Protease</keyword>
<dbReference type="STRING" id="133412.A0A1R1Y2L3"/>
<evidence type="ECO:0000313" key="12">
    <source>
        <dbReference type="EMBL" id="OMJ21133.1"/>
    </source>
</evidence>
<feature type="domain" description="Peptidase M16 middle/third" evidence="10">
    <location>
        <begin position="416"/>
        <end position="705"/>
    </location>
</feature>
<evidence type="ECO:0000259" key="9">
    <source>
        <dbReference type="Pfam" id="PF05193"/>
    </source>
</evidence>
<dbReference type="GO" id="GO:0005829">
    <property type="term" value="C:cytosol"/>
    <property type="evidence" value="ECO:0007669"/>
    <property type="project" value="TreeGrafter"/>
</dbReference>
<evidence type="ECO:0000259" key="10">
    <source>
        <dbReference type="Pfam" id="PF16187"/>
    </source>
</evidence>
<evidence type="ECO:0000256" key="6">
    <source>
        <dbReference type="ARBA" id="ARBA00023049"/>
    </source>
</evidence>
<evidence type="ECO:0000256" key="2">
    <source>
        <dbReference type="ARBA" id="ARBA00022670"/>
    </source>
</evidence>
<dbReference type="Pfam" id="PF22456">
    <property type="entry name" value="PqqF-like_C_4"/>
    <property type="match status" value="1"/>
</dbReference>
<keyword evidence="5" id="KW-0862">Zinc</keyword>
<feature type="domain" description="Peptidase M16 C-terminal" evidence="9">
    <location>
        <begin position="231"/>
        <end position="410"/>
    </location>
</feature>
<dbReference type="GO" id="GO:0051603">
    <property type="term" value="P:proteolysis involved in protein catabolic process"/>
    <property type="evidence" value="ECO:0007669"/>
    <property type="project" value="TreeGrafter"/>
</dbReference>
<comment type="caution">
    <text evidence="12">The sequence shown here is derived from an EMBL/GenBank/DDBJ whole genome shotgun (WGS) entry which is preliminary data.</text>
</comment>
<keyword evidence="13" id="KW-1185">Reference proteome</keyword>
<dbReference type="PANTHER" id="PTHR43690">
    <property type="entry name" value="NARDILYSIN"/>
    <property type="match status" value="1"/>
</dbReference>
<dbReference type="Pfam" id="PF16187">
    <property type="entry name" value="Peptidase_M16_M"/>
    <property type="match status" value="1"/>
</dbReference>
<organism evidence="12 13">
    <name type="scientific">Smittium culicis</name>
    <dbReference type="NCBI Taxonomy" id="133412"/>
    <lineage>
        <taxon>Eukaryota</taxon>
        <taxon>Fungi</taxon>
        <taxon>Fungi incertae sedis</taxon>
        <taxon>Zoopagomycota</taxon>
        <taxon>Kickxellomycotina</taxon>
        <taxon>Harpellomycetes</taxon>
        <taxon>Harpellales</taxon>
        <taxon>Legeriomycetaceae</taxon>
        <taxon>Smittium</taxon>
    </lineage>
</organism>
<evidence type="ECO:0000256" key="5">
    <source>
        <dbReference type="ARBA" id="ARBA00022833"/>
    </source>
</evidence>
<feature type="domain" description="Coenzyme PQQ synthesis protein F-like C-terminal lobe" evidence="11">
    <location>
        <begin position="813"/>
        <end position="908"/>
    </location>
</feature>
<dbReference type="GO" id="GO:0043171">
    <property type="term" value="P:peptide catabolic process"/>
    <property type="evidence" value="ECO:0007669"/>
    <property type="project" value="TreeGrafter"/>
</dbReference>
<dbReference type="Pfam" id="PF00675">
    <property type="entry name" value="Peptidase_M16"/>
    <property type="match status" value="1"/>
</dbReference>
<dbReference type="Proteomes" id="UP000187283">
    <property type="component" value="Unassembled WGS sequence"/>
</dbReference>
<dbReference type="GO" id="GO:0004222">
    <property type="term" value="F:metalloendopeptidase activity"/>
    <property type="evidence" value="ECO:0007669"/>
    <property type="project" value="InterPro"/>
</dbReference>
<dbReference type="FunFam" id="3.30.830.10:FF:000004">
    <property type="entry name" value="Putative insulin-degrading enzyme"/>
    <property type="match status" value="1"/>
</dbReference>
<evidence type="ECO:0000259" key="11">
    <source>
        <dbReference type="Pfam" id="PF22456"/>
    </source>
</evidence>
<dbReference type="GO" id="GO:0005739">
    <property type="term" value="C:mitochondrion"/>
    <property type="evidence" value="ECO:0007669"/>
    <property type="project" value="TreeGrafter"/>
</dbReference>
<evidence type="ECO:0000256" key="7">
    <source>
        <dbReference type="RuleBase" id="RU004447"/>
    </source>
</evidence>
<dbReference type="InterPro" id="IPR050626">
    <property type="entry name" value="Peptidase_M16"/>
</dbReference>
<evidence type="ECO:0000256" key="3">
    <source>
        <dbReference type="ARBA" id="ARBA00022723"/>
    </source>
</evidence>
<dbReference type="InterPro" id="IPR011765">
    <property type="entry name" value="Pept_M16_N"/>
</dbReference>
<dbReference type="InterPro" id="IPR032632">
    <property type="entry name" value="Peptidase_M16_M"/>
</dbReference>
<evidence type="ECO:0000256" key="1">
    <source>
        <dbReference type="ARBA" id="ARBA00007261"/>
    </source>
</evidence>
<sequence length="1174" mass="133830">MQESNCPSTGLTNHDTLSGSDLPVADGFVLRNSDQGIPYFEFNKSQIQKSISDNRSYSLIKLKNGLIALLAQDTKENKSCASLNIKVGSLSDPKEYMGLAHFCEHMLFMGTEKYPQENEYSKYLSVHGGHSNAYTDTENTCYYFDVAQDYLEGALDRFAQFFISPLLLPGCVERELNAVDSEFKKNLQNDSWRIHQLEKSLLKKDHPFSFFSSGNYKTLKKSSDPKSEELRDELIRFYDKYYSSDVMRLVIVGKESLSELANMAVNKFSAIKSKGVTYTSPPEHPLSSDCLGKIILAKSIRDKRTLKLIFPFPDEQELYETKPSNYLANLIGHEAEGSILSVLKLKGWASEIMTSCSGSYGGDFNAFKINISLTEAGINKYKEIIYIIFSYINLIKEAGPQEWYFNELMKTSEIDFRFEEKQEIISFSTVLSTSLHHTHCPPEMAISGQSLISKFDHESISERIELLNPNNYRVIMVLKDQDLSNPSFEEFYKVEYEVRDLPECLLGGIDDSIKQLSEEISSLLHLPHPNKFIPEDLSLKTSISLDPELNPSLLKKNDQIELWFKKDDRFNLPRGVVYTNIIVPETYSSPLSSLLTRLFIETVYDSINMVTYNAKVAGFGISIGETFNGISLFVEGYNDKLGELLYVVLDAMRNLEIKEERFIINKENVIRNLQNNSHSEPWKQASFLNNYLSIENQWRYTDKLASANLLTIDSLKEFSKKLFRQAYTQLLVLGNFDEDESLKISDNVLNIIKSSNFLISDRLFNRAVSHLPGKYVYVSPSSSEKNLNNSVMRVIFAPSVSSYSRALLGLTLNILQEPFFDQIRTKEQLGYIASSYVSLSFTSPLGITFVVQSESNPEYVDLRISTFLKNYKSVIMNMTQPDLDKHLNSLINKREQKPKNMYEESTSFMNQVKSGYYDFTWNVTDIMYLKKIKINNLIDYWNNYVDPESDLTKQLSIHIYSSFVNRPSKNEVSCNPSTTIALQGCLCREGFVKDVVYSEEFLSILNSFGESLDKNITLADSVEQISTNIFDTYVSEIKSLGESVKIPCDDNSGVSNDLDRGTLFEKHISKIKDTLSSPPSHTNYIKTAVSMWIEEISEIYKSQDDNRSKTLNTDSSDFDISFNMESDINRFNLSRGLVLTQSKKWVFFDPTSYKITSNVLPGPVSHVDLTPKYT</sequence>
<dbReference type="AlphaFoldDB" id="A0A1R1Y2L3"/>
<evidence type="ECO:0000259" key="8">
    <source>
        <dbReference type="Pfam" id="PF00675"/>
    </source>
</evidence>
<dbReference type="SUPFAM" id="SSF63411">
    <property type="entry name" value="LuxS/MPP-like metallohydrolase"/>
    <property type="match status" value="4"/>
</dbReference>
<dbReference type="InterPro" id="IPR011249">
    <property type="entry name" value="Metalloenz_LuxS/M16"/>
</dbReference>
<accession>A0A1R1Y2L3</accession>
<reference evidence="12 13" key="1">
    <citation type="submission" date="2017-01" db="EMBL/GenBank/DDBJ databases">
        <authorList>
            <person name="Mah S.A."/>
            <person name="Swanson W.J."/>
            <person name="Moy G.W."/>
            <person name="Vacquier V.D."/>
        </authorList>
    </citation>
    <scope>NUCLEOTIDE SEQUENCE [LARGE SCALE GENOMIC DNA]</scope>
    <source>
        <strain evidence="12 13">GSMNP</strain>
    </source>
</reference>
<dbReference type="GO" id="GO:0046872">
    <property type="term" value="F:metal ion binding"/>
    <property type="evidence" value="ECO:0007669"/>
    <property type="project" value="UniProtKB-KW"/>
</dbReference>
<dbReference type="InterPro" id="IPR007863">
    <property type="entry name" value="Peptidase_M16_C"/>
</dbReference>
<gene>
    <name evidence="12" type="ORF">AYI70_g3658</name>
</gene>
<dbReference type="EMBL" id="LSSN01001080">
    <property type="protein sequence ID" value="OMJ21133.1"/>
    <property type="molecule type" value="Genomic_DNA"/>
</dbReference>
<keyword evidence="6" id="KW-0482">Metalloprotease</keyword>
<keyword evidence="3" id="KW-0479">Metal-binding</keyword>
<dbReference type="InterPro" id="IPR054734">
    <property type="entry name" value="PqqF-like_C_4"/>
</dbReference>
<dbReference type="PROSITE" id="PS00143">
    <property type="entry name" value="INSULINASE"/>
    <property type="match status" value="1"/>
</dbReference>
<evidence type="ECO:0000256" key="4">
    <source>
        <dbReference type="ARBA" id="ARBA00022801"/>
    </source>
</evidence>
<dbReference type="OrthoDB" id="952271at2759"/>
<proteinExistence type="inferred from homology"/>
<name>A0A1R1Y2L3_9FUNG</name>
<dbReference type="FunFam" id="3.30.830.10:FF:000005">
    <property type="entry name" value="nardilysin isoform X1"/>
    <property type="match status" value="1"/>
</dbReference>
<dbReference type="Pfam" id="PF05193">
    <property type="entry name" value="Peptidase_M16_C"/>
    <property type="match status" value="1"/>
</dbReference>
<dbReference type="InterPro" id="IPR001431">
    <property type="entry name" value="Pept_M16_Zn_BS"/>
</dbReference>
<feature type="domain" description="Peptidase M16 N-terminal" evidence="8">
    <location>
        <begin position="69"/>
        <end position="203"/>
    </location>
</feature>
<dbReference type="PANTHER" id="PTHR43690:SF18">
    <property type="entry name" value="INSULIN-DEGRADING ENZYME-RELATED"/>
    <property type="match status" value="1"/>
</dbReference>
<evidence type="ECO:0000313" key="13">
    <source>
        <dbReference type="Proteomes" id="UP000187283"/>
    </source>
</evidence>
<comment type="similarity">
    <text evidence="1 7">Belongs to the peptidase M16 family.</text>
</comment>
<protein>
    <submittedName>
        <fullName evidence="12">Insulin-degrading enzyme</fullName>
    </submittedName>
</protein>